<gene>
    <name evidence="2" type="ordered locus">Achl_4176</name>
</gene>
<protein>
    <submittedName>
        <fullName evidence="2">Uncharacterized protein</fullName>
    </submittedName>
</protein>
<dbReference type="HOGENOM" id="CLU_749339_0_0_11"/>
<evidence type="ECO:0000313" key="3">
    <source>
        <dbReference type="Proteomes" id="UP000002505"/>
    </source>
</evidence>
<dbReference type="KEGG" id="ach:Achl_4176"/>
<keyword evidence="2" id="KW-0614">Plasmid</keyword>
<evidence type="ECO:0000256" key="1">
    <source>
        <dbReference type="SAM" id="MobiDB-lite"/>
    </source>
</evidence>
<evidence type="ECO:0000313" key="2">
    <source>
        <dbReference type="EMBL" id="ACL42127.1"/>
    </source>
</evidence>
<proteinExistence type="predicted"/>
<feature type="region of interest" description="Disordered" evidence="1">
    <location>
        <begin position="320"/>
        <end position="369"/>
    </location>
</feature>
<organism evidence="2 3">
    <name type="scientific">Pseudarthrobacter chlorophenolicus (strain ATCC 700700 / DSM 12829 / CIP 107037 / JCM 12360 / KCTC 9906 / NCIMB 13794 / A6)</name>
    <name type="common">Arthrobacter chlorophenolicus</name>
    <dbReference type="NCBI Taxonomy" id="452863"/>
    <lineage>
        <taxon>Bacteria</taxon>
        <taxon>Bacillati</taxon>
        <taxon>Actinomycetota</taxon>
        <taxon>Actinomycetes</taxon>
        <taxon>Micrococcales</taxon>
        <taxon>Micrococcaceae</taxon>
        <taxon>Pseudarthrobacter</taxon>
    </lineage>
</organism>
<geneLocation type="plasmid" evidence="2 3">
    <name>pACHL01</name>
</geneLocation>
<feature type="region of interest" description="Disordered" evidence="1">
    <location>
        <begin position="265"/>
        <end position="287"/>
    </location>
</feature>
<feature type="region of interest" description="Disordered" evidence="1">
    <location>
        <begin position="97"/>
        <end position="123"/>
    </location>
</feature>
<sequence>MTTLTTKTPLASYQQGRDQILATVLGAVSGLEGFVLAFQHEHEAQLRAAGIQLSDAVREQARLEGILGEQALELESARRHVCPTPPITDGFGFDQHAPAMESAPPAAAESPDATAQDSEDAAAANATIEELRASLREKERLNTSLNEDLLAERQVSAGLRADLVKRDTRITTLEADAAKAGAALASANQTHQDYVRDAETNFDQRLTQGVRSAEQGVRAEAVRIIEAIAADNPELAEAADLFTVAFPAVAEAASPAPQPLPAAVAEAPVPSAGPSVSSPAAPPVSEDDFLDAIPAAEPERAAAPMTQVYLPAPDLSDDSILDPDFFTTPEALDAPADEADSAPSLEGAAAEAPKPGYGLFGRKKEEQNA</sequence>
<dbReference type="RefSeq" id="WP_012623144.1">
    <property type="nucleotide sequence ID" value="NC_011879.1"/>
</dbReference>
<dbReference type="AlphaFoldDB" id="B8HI80"/>
<dbReference type="EMBL" id="CP001342">
    <property type="protein sequence ID" value="ACL42127.1"/>
    <property type="molecule type" value="Genomic_DNA"/>
</dbReference>
<name>B8HI80_PSECP</name>
<dbReference type="Proteomes" id="UP000002505">
    <property type="component" value="Plasmid pACHL01"/>
</dbReference>
<keyword evidence="3" id="KW-1185">Reference proteome</keyword>
<reference evidence="2" key="1">
    <citation type="submission" date="2009-01" db="EMBL/GenBank/DDBJ databases">
        <title>Complete sequence of plasmid1 of Arthrobacter chlorophenolicus A6.</title>
        <authorList>
            <consortium name="US DOE Joint Genome Institute"/>
            <person name="Lucas S."/>
            <person name="Copeland A."/>
            <person name="Lapidus A."/>
            <person name="Glavina del Rio T."/>
            <person name="Tice H."/>
            <person name="Bruce D."/>
            <person name="Goodwin L."/>
            <person name="Pitluck S."/>
            <person name="Goltsman E."/>
            <person name="Clum A."/>
            <person name="Larimer F."/>
            <person name="Land M."/>
            <person name="Hauser L."/>
            <person name="Kyrpides N."/>
            <person name="Mikhailova N."/>
            <person name="Jansson J."/>
            <person name="Richardson P."/>
        </authorList>
    </citation>
    <scope>NUCLEOTIDE SEQUENCE [LARGE SCALE GENOMIC DNA]</scope>
    <source>
        <strain evidence="2">A6</strain>
        <plasmid evidence="2">pACHL01</plasmid>
    </source>
</reference>
<feature type="compositionally biased region" description="Low complexity" evidence="1">
    <location>
        <begin position="322"/>
        <end position="334"/>
    </location>
</feature>
<accession>B8HI80</accession>
<feature type="compositionally biased region" description="Low complexity" evidence="1">
    <location>
        <begin position="265"/>
        <end position="279"/>
    </location>
</feature>